<proteinExistence type="inferred from homology"/>
<feature type="transmembrane region" description="Helical" evidence="8">
    <location>
        <begin position="288"/>
        <end position="306"/>
    </location>
</feature>
<dbReference type="EMBL" id="JXMS01000011">
    <property type="protein sequence ID" value="OBQ52154.1"/>
    <property type="molecule type" value="Genomic_DNA"/>
</dbReference>
<comment type="similarity">
    <text evidence="2">Belongs to the autoinducer-2 exporter (AI-2E) (TC 2.A.86) family.</text>
</comment>
<evidence type="ECO:0000256" key="4">
    <source>
        <dbReference type="ARBA" id="ARBA00022475"/>
    </source>
</evidence>
<feature type="transmembrane region" description="Helical" evidence="8">
    <location>
        <begin position="66"/>
        <end position="87"/>
    </location>
</feature>
<dbReference type="PANTHER" id="PTHR21716">
    <property type="entry name" value="TRANSMEMBRANE PROTEIN"/>
    <property type="match status" value="1"/>
</dbReference>
<evidence type="ECO:0000313" key="9">
    <source>
        <dbReference type="EMBL" id="OBQ52154.1"/>
    </source>
</evidence>
<dbReference type="OrthoDB" id="1010875at2"/>
<feature type="transmembrane region" description="Helical" evidence="8">
    <location>
        <begin position="228"/>
        <end position="258"/>
    </location>
</feature>
<reference evidence="9 10" key="1">
    <citation type="submission" date="2015-01" db="EMBL/GenBank/DDBJ databases">
        <title>Desulfovibrio sp. JC271 draft genome sequence.</title>
        <authorList>
            <person name="Shivani Y."/>
            <person name="Subhash Y."/>
            <person name="Sasikala C."/>
            <person name="Ramana C.V."/>
        </authorList>
    </citation>
    <scope>NUCLEOTIDE SEQUENCE [LARGE SCALE GENOMIC DNA]</scope>
    <source>
        <strain evidence="9 10">JC271</strain>
    </source>
</reference>
<evidence type="ECO:0000256" key="7">
    <source>
        <dbReference type="ARBA" id="ARBA00023136"/>
    </source>
</evidence>
<dbReference type="AlphaFoldDB" id="A0A1B7XDT5"/>
<keyword evidence="6 8" id="KW-1133">Transmembrane helix</keyword>
<evidence type="ECO:0000256" key="8">
    <source>
        <dbReference type="SAM" id="Phobius"/>
    </source>
</evidence>
<evidence type="ECO:0000256" key="5">
    <source>
        <dbReference type="ARBA" id="ARBA00022692"/>
    </source>
</evidence>
<feature type="transmembrane region" description="Helical" evidence="8">
    <location>
        <begin position="170"/>
        <end position="188"/>
    </location>
</feature>
<dbReference type="GO" id="GO:0005886">
    <property type="term" value="C:plasma membrane"/>
    <property type="evidence" value="ECO:0007669"/>
    <property type="project" value="UniProtKB-SubCell"/>
</dbReference>
<dbReference type="RefSeq" id="WP_066854447.1">
    <property type="nucleotide sequence ID" value="NZ_JXMS01000011.1"/>
</dbReference>
<name>A0A1B7XDT5_9BACT</name>
<dbReference type="InterPro" id="IPR002549">
    <property type="entry name" value="AI-2E-like"/>
</dbReference>
<sequence length="368" mass="40221">MIDNDAPYTFDRVIRLLLAGGFIWVSVLLLDTLSDALTPFVVALTLAYMLHPMVNFTGRYIKNRTAAVLITLVAILLPTAKLIWMALGMIGGELKHTGELLSSVINNSAVAQRAEQYIPADIWQKVLELAKQEKVRNFLTESGLTDMLQASVQKALPGIWHIVSGSAQTLTAVAGLFVIILYLVFLLNDYDKLSGWRKCVPVGYRDRVITFVDEFTTVTNHYFRTQALIALIIGCLFSVGFLIIGLPLAVLLGMLIGLLNMVPYLQIIGLIPAFFLAGIDALATGGNFWYALGGVGLIFAIVQVLQDAVLVPRLQGESLGLSPWMILLSLSIWGKLLGFLGVVLALPLSCIVLTLYRQWMAKAEEGAA</sequence>
<evidence type="ECO:0000256" key="3">
    <source>
        <dbReference type="ARBA" id="ARBA00022448"/>
    </source>
</evidence>
<gene>
    <name evidence="9" type="ORF">SP90_08245</name>
</gene>
<dbReference type="GO" id="GO:0055085">
    <property type="term" value="P:transmembrane transport"/>
    <property type="evidence" value="ECO:0007669"/>
    <property type="project" value="TreeGrafter"/>
</dbReference>
<keyword evidence="3" id="KW-0813">Transport</keyword>
<protein>
    <recommendedName>
        <fullName evidence="11">Permease</fullName>
    </recommendedName>
</protein>
<dbReference type="PANTHER" id="PTHR21716:SF53">
    <property type="entry name" value="PERMEASE PERM-RELATED"/>
    <property type="match status" value="1"/>
</dbReference>
<evidence type="ECO:0000256" key="2">
    <source>
        <dbReference type="ARBA" id="ARBA00009773"/>
    </source>
</evidence>
<evidence type="ECO:0008006" key="11">
    <source>
        <dbReference type="Google" id="ProtNLM"/>
    </source>
</evidence>
<feature type="transmembrane region" description="Helical" evidence="8">
    <location>
        <begin position="264"/>
        <end position="283"/>
    </location>
</feature>
<accession>A0A1B7XDT5</accession>
<dbReference type="PATRIC" id="fig|1560234.3.peg.471"/>
<feature type="transmembrane region" description="Helical" evidence="8">
    <location>
        <begin position="326"/>
        <end position="356"/>
    </location>
</feature>
<feature type="transmembrane region" description="Helical" evidence="8">
    <location>
        <begin position="12"/>
        <end position="30"/>
    </location>
</feature>
<evidence type="ECO:0000256" key="6">
    <source>
        <dbReference type="ARBA" id="ARBA00022989"/>
    </source>
</evidence>
<organism evidence="9 10">
    <name type="scientific">Halodesulfovibrio spirochaetisodalis</name>
    <dbReference type="NCBI Taxonomy" id="1560234"/>
    <lineage>
        <taxon>Bacteria</taxon>
        <taxon>Pseudomonadati</taxon>
        <taxon>Thermodesulfobacteriota</taxon>
        <taxon>Desulfovibrionia</taxon>
        <taxon>Desulfovibrionales</taxon>
        <taxon>Desulfovibrionaceae</taxon>
        <taxon>Halodesulfovibrio</taxon>
    </lineage>
</organism>
<keyword evidence="7 8" id="KW-0472">Membrane</keyword>
<keyword evidence="5 8" id="KW-0812">Transmembrane</keyword>
<dbReference type="Pfam" id="PF01594">
    <property type="entry name" value="AI-2E_transport"/>
    <property type="match status" value="1"/>
</dbReference>
<keyword evidence="10" id="KW-1185">Reference proteome</keyword>
<comment type="caution">
    <text evidence="9">The sequence shown here is derived from an EMBL/GenBank/DDBJ whole genome shotgun (WGS) entry which is preliminary data.</text>
</comment>
<keyword evidence="4" id="KW-1003">Cell membrane</keyword>
<evidence type="ECO:0000256" key="1">
    <source>
        <dbReference type="ARBA" id="ARBA00004651"/>
    </source>
</evidence>
<dbReference type="Proteomes" id="UP000091979">
    <property type="component" value="Unassembled WGS sequence"/>
</dbReference>
<feature type="transmembrane region" description="Helical" evidence="8">
    <location>
        <begin position="36"/>
        <end position="54"/>
    </location>
</feature>
<comment type="subcellular location">
    <subcellularLocation>
        <location evidence="1">Cell membrane</location>
        <topology evidence="1">Multi-pass membrane protein</topology>
    </subcellularLocation>
</comment>
<evidence type="ECO:0000313" key="10">
    <source>
        <dbReference type="Proteomes" id="UP000091979"/>
    </source>
</evidence>
<dbReference type="STRING" id="1560234.SP90_08245"/>